<evidence type="ECO:0000256" key="1">
    <source>
        <dbReference type="ARBA" id="ARBA00023015"/>
    </source>
</evidence>
<dbReference type="InterPro" id="IPR012925">
    <property type="entry name" value="TipAS_dom"/>
</dbReference>
<dbReference type="PANTHER" id="PTHR30204:SF90">
    <property type="entry name" value="HTH-TYPE TRANSCRIPTIONAL ACTIVATOR MTA"/>
    <property type="match status" value="1"/>
</dbReference>
<feature type="domain" description="HTH merR-type" evidence="5">
    <location>
        <begin position="10"/>
        <end position="79"/>
    </location>
</feature>
<dbReference type="Proteomes" id="UP000031196">
    <property type="component" value="Unassembled WGS sequence"/>
</dbReference>
<evidence type="ECO:0000313" key="7">
    <source>
        <dbReference type="Proteomes" id="UP000031196"/>
    </source>
</evidence>
<gene>
    <name evidence="6" type="ORF">RM50_07065</name>
</gene>
<name>A0A0B4EM85_PSEPS</name>
<dbReference type="InterPro" id="IPR000551">
    <property type="entry name" value="MerR-type_HTH_dom"/>
</dbReference>
<comment type="caution">
    <text evidence="6">The sequence shown here is derived from an EMBL/GenBank/DDBJ whole genome shotgun (WGS) entry which is preliminary data.</text>
</comment>
<dbReference type="Pfam" id="PF13411">
    <property type="entry name" value="MerR_1"/>
    <property type="match status" value="1"/>
</dbReference>
<dbReference type="Pfam" id="PF07739">
    <property type="entry name" value="TipAS"/>
    <property type="match status" value="1"/>
</dbReference>
<dbReference type="EMBL" id="JWTB01000013">
    <property type="protein sequence ID" value="KIC67758.1"/>
    <property type="molecule type" value="Genomic_DNA"/>
</dbReference>
<organism evidence="6 7">
    <name type="scientific">Pseudarthrobacter phenanthrenivorans</name>
    <name type="common">Arthrobacter phenanthrenivorans</name>
    <dbReference type="NCBI Taxonomy" id="361575"/>
    <lineage>
        <taxon>Bacteria</taxon>
        <taxon>Bacillati</taxon>
        <taxon>Actinomycetota</taxon>
        <taxon>Actinomycetes</taxon>
        <taxon>Micrococcales</taxon>
        <taxon>Micrococcaceae</taxon>
        <taxon>Pseudarthrobacter</taxon>
    </lineage>
</organism>
<dbReference type="GO" id="GO:0003677">
    <property type="term" value="F:DNA binding"/>
    <property type="evidence" value="ECO:0007669"/>
    <property type="project" value="UniProtKB-KW"/>
</dbReference>
<dbReference type="PROSITE" id="PS50937">
    <property type="entry name" value="HTH_MERR_2"/>
    <property type="match status" value="1"/>
</dbReference>
<dbReference type="SMART" id="SM00422">
    <property type="entry name" value="HTH_MERR"/>
    <property type="match status" value="1"/>
</dbReference>
<dbReference type="PANTHER" id="PTHR30204">
    <property type="entry name" value="REDOX-CYCLING DRUG-SENSING TRANSCRIPTIONAL ACTIVATOR SOXR"/>
    <property type="match status" value="1"/>
</dbReference>
<dbReference type="SUPFAM" id="SSF89082">
    <property type="entry name" value="Antibiotic binding domain of TipA-like multidrug resistance regulators"/>
    <property type="match status" value="1"/>
</dbReference>
<dbReference type="InterPro" id="IPR047057">
    <property type="entry name" value="MerR_fam"/>
</dbReference>
<keyword evidence="4" id="KW-0804">Transcription</keyword>
<dbReference type="GO" id="GO:0003700">
    <property type="term" value="F:DNA-binding transcription factor activity"/>
    <property type="evidence" value="ECO:0007669"/>
    <property type="project" value="InterPro"/>
</dbReference>
<keyword evidence="3" id="KW-0010">Activator</keyword>
<accession>A0A0B4EM85</accession>
<dbReference type="SUPFAM" id="SSF46955">
    <property type="entry name" value="Putative DNA-binding domain"/>
    <property type="match status" value="1"/>
</dbReference>
<sequence length="264" mass="29366">MEDTQGAARDWSIQDVARIAGTTSRTLRHYDDVGLLKPSRVGINGYRYYDGAALLQLQRILLLRGLGLGLDAIAEVFHRQADPVEALTRHLEWLGQEQQRLALQAQSVRKTIETVRKGGQLMAEDMFDGFDHTQYKDEVEERWGKDAYAESDAWWRSKDDAEKREWKSRAENLGRDWIAAATAGVAPDGSGAQDLARRHVEWLKSIPGTPAATAGGDLKGYVLGLADMYVADQRFAANYGGTEGASFVRAALRSYVEKHLQDGN</sequence>
<dbReference type="RefSeq" id="WP_043451229.1">
    <property type="nucleotide sequence ID" value="NZ_JWTB01000013.1"/>
</dbReference>
<protein>
    <submittedName>
        <fullName evidence="6">MerR family transcriptional regulator</fullName>
    </submittedName>
</protein>
<dbReference type="AlphaFoldDB" id="A0A0B4EM85"/>
<dbReference type="InterPro" id="IPR036244">
    <property type="entry name" value="TipA-like_antibiotic-bd"/>
</dbReference>
<dbReference type="OrthoDB" id="9809391at2"/>
<proteinExistence type="predicted"/>
<evidence type="ECO:0000259" key="5">
    <source>
        <dbReference type="PROSITE" id="PS50937"/>
    </source>
</evidence>
<dbReference type="Gene3D" id="1.10.490.50">
    <property type="entry name" value="Antibiotic binding domain of TipA-like multidrug resistance regulators"/>
    <property type="match status" value="1"/>
</dbReference>
<dbReference type="InterPro" id="IPR009061">
    <property type="entry name" value="DNA-bd_dom_put_sf"/>
</dbReference>
<evidence type="ECO:0000256" key="3">
    <source>
        <dbReference type="ARBA" id="ARBA00023159"/>
    </source>
</evidence>
<keyword evidence="2" id="KW-0238">DNA-binding</keyword>
<keyword evidence="1" id="KW-0805">Transcription regulation</keyword>
<evidence type="ECO:0000256" key="4">
    <source>
        <dbReference type="ARBA" id="ARBA00023163"/>
    </source>
</evidence>
<evidence type="ECO:0000256" key="2">
    <source>
        <dbReference type="ARBA" id="ARBA00023125"/>
    </source>
</evidence>
<reference evidence="6 7" key="1">
    <citation type="submission" date="2014-12" db="EMBL/GenBank/DDBJ databases">
        <title>Genome sequencing of Arthrobacter phenanthrenivorans SWC37.</title>
        <authorList>
            <person name="Tan P.W."/>
            <person name="Chan K.-G."/>
        </authorList>
    </citation>
    <scope>NUCLEOTIDE SEQUENCE [LARGE SCALE GENOMIC DNA]</scope>
    <source>
        <strain evidence="6 7">SWC37</strain>
    </source>
</reference>
<dbReference type="Gene3D" id="1.10.1660.10">
    <property type="match status" value="1"/>
</dbReference>
<evidence type="ECO:0000313" key="6">
    <source>
        <dbReference type="EMBL" id="KIC67758.1"/>
    </source>
</evidence>